<keyword evidence="2" id="KW-0812">Transmembrane</keyword>
<dbReference type="EMBL" id="RDQH01000329">
    <property type="protein sequence ID" value="RXI04746.1"/>
    <property type="molecule type" value="Genomic_DNA"/>
</dbReference>
<evidence type="ECO:0000256" key="1">
    <source>
        <dbReference type="SAM" id="MobiDB-lite"/>
    </source>
</evidence>
<feature type="transmembrane region" description="Helical" evidence="2">
    <location>
        <begin position="95"/>
        <end position="119"/>
    </location>
</feature>
<keyword evidence="2" id="KW-1133">Transmembrane helix</keyword>
<dbReference type="Proteomes" id="UP000290289">
    <property type="component" value="Chromosome 3"/>
</dbReference>
<comment type="caution">
    <text evidence="3">The sequence shown here is derived from an EMBL/GenBank/DDBJ whole genome shotgun (WGS) entry which is preliminary data.</text>
</comment>
<protein>
    <recommendedName>
        <fullName evidence="5">Piwi domain-containing protein</fullName>
    </recommendedName>
</protein>
<dbReference type="STRING" id="3750.A0A498KBL1"/>
<dbReference type="AlphaFoldDB" id="A0A498KBL1"/>
<evidence type="ECO:0000313" key="3">
    <source>
        <dbReference type="EMBL" id="RXI04746.1"/>
    </source>
</evidence>
<sequence length="120" mass="13273">MAQQGYDNSSFDDDNQAVGKKVTKAKHGGTSSSQKRIPGERVSGRNTVAIQRRIPLVSDIPAIIFGADVTHPQLGKYSSPICHMREFNFYLNSHAGIQLLFVLLIYTCQFRFCGSLLALL</sequence>
<keyword evidence="4" id="KW-1185">Reference proteome</keyword>
<accession>A0A498KBL1</accession>
<feature type="region of interest" description="Disordered" evidence="1">
    <location>
        <begin position="1"/>
        <end position="42"/>
    </location>
</feature>
<organism evidence="3 4">
    <name type="scientific">Malus domestica</name>
    <name type="common">Apple</name>
    <name type="synonym">Pyrus malus</name>
    <dbReference type="NCBI Taxonomy" id="3750"/>
    <lineage>
        <taxon>Eukaryota</taxon>
        <taxon>Viridiplantae</taxon>
        <taxon>Streptophyta</taxon>
        <taxon>Embryophyta</taxon>
        <taxon>Tracheophyta</taxon>
        <taxon>Spermatophyta</taxon>
        <taxon>Magnoliopsida</taxon>
        <taxon>eudicotyledons</taxon>
        <taxon>Gunneridae</taxon>
        <taxon>Pentapetalae</taxon>
        <taxon>rosids</taxon>
        <taxon>fabids</taxon>
        <taxon>Rosales</taxon>
        <taxon>Rosaceae</taxon>
        <taxon>Amygdaloideae</taxon>
        <taxon>Maleae</taxon>
        <taxon>Malus</taxon>
    </lineage>
</organism>
<evidence type="ECO:0008006" key="5">
    <source>
        <dbReference type="Google" id="ProtNLM"/>
    </source>
</evidence>
<proteinExistence type="predicted"/>
<name>A0A498KBL1_MALDO</name>
<evidence type="ECO:0000313" key="4">
    <source>
        <dbReference type="Proteomes" id="UP000290289"/>
    </source>
</evidence>
<evidence type="ECO:0000256" key="2">
    <source>
        <dbReference type="SAM" id="Phobius"/>
    </source>
</evidence>
<reference evidence="3 4" key="1">
    <citation type="submission" date="2018-10" db="EMBL/GenBank/DDBJ databases">
        <title>A high-quality apple genome assembly.</title>
        <authorList>
            <person name="Hu J."/>
        </authorList>
    </citation>
    <scope>NUCLEOTIDE SEQUENCE [LARGE SCALE GENOMIC DNA]</scope>
    <source>
        <strain evidence="4">cv. HFTH1</strain>
        <tissue evidence="3">Young leaf</tissue>
    </source>
</reference>
<gene>
    <name evidence="3" type="ORF">DVH24_039020</name>
</gene>
<keyword evidence="2" id="KW-0472">Membrane</keyword>